<gene>
    <name evidence="1" type="ORF">QFC19_004355</name>
</gene>
<dbReference type="Proteomes" id="UP001241377">
    <property type="component" value="Unassembled WGS sequence"/>
</dbReference>
<keyword evidence="2" id="KW-1185">Reference proteome</keyword>
<accession>A0ACC2VX03</accession>
<reference evidence="1" key="1">
    <citation type="submission" date="2023-04" db="EMBL/GenBank/DDBJ databases">
        <title>Draft Genome sequencing of Naganishia species isolated from polar environments using Oxford Nanopore Technology.</title>
        <authorList>
            <person name="Leo P."/>
            <person name="Venkateswaran K."/>
        </authorList>
    </citation>
    <scope>NUCLEOTIDE SEQUENCE</scope>
    <source>
        <strain evidence="1">MNA-CCFEE 5261</strain>
    </source>
</reference>
<protein>
    <submittedName>
        <fullName evidence="1">Uncharacterized protein</fullName>
    </submittedName>
</protein>
<sequence length="782" mass="91740">MSIANSDFDIDILDDALTHPTIDFTFPLPTDKETYVDVEGNQKLTRSMGLMTNFINWAWGIRSDEIYNKNEYRYSVNKHTPEFNSRFVNYMNRQLEHDDHKVDELVYDLVDRELALKLISGSEFPKRFKEVKAFMVKYYQEQNKKNMPYFRSPFFVNMCFITVITVFRKAFPNGVWVKKSQFEALFKKYLEDPMSLIYLPNHQSHVDYIILHLISIRFQFSIPTVIAGENLNAAVLGGILRSLGAIFIKRSFSNEAYTERNLANIIEFVLTNKIHFEVFIEGTRSRDGKLLLPKYGLLKTLVDIYIRQRNERGNQKFNMLIQPISITYERIYETDGYLNEMIGSDKKQESMLRVLQNGLGNLVNGASKDDMKNIVAQIKSTGKYDNSTRPLHGKIFVNLGENFTMSSFVENKENLTGGQVNLKKLGFQVLHEVNRIKYFPEVTLVGVSIQTYYYFYNRNKFQVADVVPIMRVLLDTLLEEQQIDSAASNVKILKDIKNLSDEKVRELIKLQIVQFFRFIKVDWRLEIITIDYLIELLYYKNMIIHTVIRRCLVLYILLNLPAIEQRDASTVKMLYNIYCGILKNEFLFDYDYNEKNKLENVLASLVRGGHITENYEVLNRDYLMYFAEMVKPFIEAYALCVRTLIDATENFYRKVDKPITEEQLINDDLLSGEYPTTKGLLKIILTHKDSQRHIELINKQYLLSCLFYLANLQLIEIFKNKQRTRAFVLIRNKKDLTFLLDFLTNFAATSEPDETGKKYERSRVGYMQDIIEKNFKRNTQKL</sequence>
<name>A0ACC2VX03_9TREE</name>
<comment type="caution">
    <text evidence="1">The sequence shown here is derived from an EMBL/GenBank/DDBJ whole genome shotgun (WGS) entry which is preliminary data.</text>
</comment>
<evidence type="ECO:0000313" key="2">
    <source>
        <dbReference type="Proteomes" id="UP001241377"/>
    </source>
</evidence>
<proteinExistence type="predicted"/>
<organism evidence="1 2">
    <name type="scientific">Naganishia cerealis</name>
    <dbReference type="NCBI Taxonomy" id="610337"/>
    <lineage>
        <taxon>Eukaryota</taxon>
        <taxon>Fungi</taxon>
        <taxon>Dikarya</taxon>
        <taxon>Basidiomycota</taxon>
        <taxon>Agaricomycotina</taxon>
        <taxon>Tremellomycetes</taxon>
        <taxon>Filobasidiales</taxon>
        <taxon>Filobasidiaceae</taxon>
        <taxon>Naganishia</taxon>
    </lineage>
</organism>
<dbReference type="EMBL" id="JASBWR010000046">
    <property type="protein sequence ID" value="KAJ9103407.1"/>
    <property type="molecule type" value="Genomic_DNA"/>
</dbReference>
<evidence type="ECO:0000313" key="1">
    <source>
        <dbReference type="EMBL" id="KAJ9103407.1"/>
    </source>
</evidence>